<evidence type="ECO:0000259" key="1">
    <source>
        <dbReference type="Pfam" id="PF04480"/>
    </source>
</evidence>
<gene>
    <name evidence="2" type="ORF">LzC2_26170</name>
</gene>
<dbReference type="PANTHER" id="PTHR38590:SF1">
    <property type="entry name" value="BLL0828 PROTEIN"/>
    <property type="match status" value="1"/>
</dbReference>
<dbReference type="InterPro" id="IPR007569">
    <property type="entry name" value="DUF559"/>
</dbReference>
<keyword evidence="3" id="KW-1185">Reference proteome</keyword>
<dbReference type="InterPro" id="IPR047216">
    <property type="entry name" value="Endonuclease_DUF559_bact"/>
</dbReference>
<reference evidence="2 3" key="1">
    <citation type="journal article" date="2020" name="Syst. Appl. Microbiol.">
        <title>Alienimonas chondri sp. nov., a novel planctomycete isolated from the biofilm of the red alga Chondrus crispus.</title>
        <authorList>
            <person name="Vitorino I."/>
            <person name="Albuquerque L."/>
            <person name="Wiegand S."/>
            <person name="Kallscheuer N."/>
            <person name="da Costa M.S."/>
            <person name="Lobo-da-Cunha A."/>
            <person name="Jogler C."/>
            <person name="Lage O.M."/>
        </authorList>
    </citation>
    <scope>NUCLEOTIDE SEQUENCE [LARGE SCALE GENOMIC DNA]</scope>
    <source>
        <strain evidence="2 3">LzC2</strain>
    </source>
</reference>
<evidence type="ECO:0000313" key="2">
    <source>
        <dbReference type="EMBL" id="NNJ26528.1"/>
    </source>
</evidence>
<dbReference type="InterPro" id="IPR011335">
    <property type="entry name" value="Restrct_endonuc-II-like"/>
</dbReference>
<dbReference type="SUPFAM" id="SSF52980">
    <property type="entry name" value="Restriction endonuclease-like"/>
    <property type="match status" value="1"/>
</dbReference>
<evidence type="ECO:0000313" key="3">
    <source>
        <dbReference type="Proteomes" id="UP000609651"/>
    </source>
</evidence>
<protein>
    <recommendedName>
        <fullName evidence="1">DUF559 domain-containing protein</fullName>
    </recommendedName>
</protein>
<accession>A0ABX1VGW6</accession>
<dbReference type="EMBL" id="WTPX01000083">
    <property type="protein sequence ID" value="NNJ26528.1"/>
    <property type="molecule type" value="Genomic_DNA"/>
</dbReference>
<dbReference type="Gene3D" id="3.40.960.10">
    <property type="entry name" value="VSR Endonuclease"/>
    <property type="match status" value="1"/>
</dbReference>
<name>A0ABX1VGW6_9PLAN</name>
<organism evidence="2 3">
    <name type="scientific">Alienimonas chondri</name>
    <dbReference type="NCBI Taxonomy" id="2681879"/>
    <lineage>
        <taxon>Bacteria</taxon>
        <taxon>Pseudomonadati</taxon>
        <taxon>Planctomycetota</taxon>
        <taxon>Planctomycetia</taxon>
        <taxon>Planctomycetales</taxon>
        <taxon>Planctomycetaceae</taxon>
        <taxon>Alienimonas</taxon>
    </lineage>
</organism>
<feature type="domain" description="DUF559" evidence="1">
    <location>
        <begin position="1"/>
        <end position="51"/>
    </location>
</feature>
<proteinExistence type="predicted"/>
<comment type="caution">
    <text evidence="2">The sequence shown here is derived from an EMBL/GenBank/DDBJ whole genome shotgun (WGS) entry which is preliminary data.</text>
</comment>
<sequence>MVEVDGTSHDGRGDYDRAREAWIRDAGFTVLRISNDDVLNDPEAVLTAVARAAGQDVSDWQ</sequence>
<dbReference type="PANTHER" id="PTHR38590">
    <property type="entry name" value="BLL0828 PROTEIN"/>
    <property type="match status" value="1"/>
</dbReference>
<dbReference type="Proteomes" id="UP000609651">
    <property type="component" value="Unassembled WGS sequence"/>
</dbReference>
<dbReference type="Pfam" id="PF04480">
    <property type="entry name" value="DUF559"/>
    <property type="match status" value="1"/>
</dbReference>